<dbReference type="Pfam" id="PF13439">
    <property type="entry name" value="Glyco_transf_4"/>
    <property type="match status" value="1"/>
</dbReference>
<evidence type="ECO:0000313" key="4">
    <source>
        <dbReference type="Proteomes" id="UP000218896"/>
    </source>
</evidence>
<dbReference type="Pfam" id="PF00534">
    <property type="entry name" value="Glycos_transf_1"/>
    <property type="match status" value="1"/>
</dbReference>
<dbReference type="InterPro" id="IPR001296">
    <property type="entry name" value="Glyco_trans_1"/>
</dbReference>
<keyword evidence="3" id="KW-0808">Transferase</keyword>
<dbReference type="PANTHER" id="PTHR12526">
    <property type="entry name" value="GLYCOSYLTRANSFERASE"/>
    <property type="match status" value="1"/>
</dbReference>
<feature type="domain" description="Glycosyltransferase subfamily 4-like N-terminal" evidence="2">
    <location>
        <begin position="26"/>
        <end position="172"/>
    </location>
</feature>
<organism evidence="3 4">
    <name type="scientific">Halovibrio salipaludis</name>
    <dbReference type="NCBI Taxonomy" id="2032626"/>
    <lineage>
        <taxon>Bacteria</taxon>
        <taxon>Pseudomonadati</taxon>
        <taxon>Pseudomonadota</taxon>
        <taxon>Gammaproteobacteria</taxon>
        <taxon>Oceanospirillales</taxon>
        <taxon>Halomonadaceae</taxon>
        <taxon>Halovibrio</taxon>
    </lineage>
</organism>
<dbReference type="Gene3D" id="3.40.50.2000">
    <property type="entry name" value="Glycogen Phosphorylase B"/>
    <property type="match status" value="2"/>
</dbReference>
<reference evidence="3 4" key="1">
    <citation type="submission" date="2017-08" db="EMBL/GenBank/DDBJ databases">
        <title>Halovibrio sewagensis sp. nov., isolated from wastewater of high salinity.</title>
        <authorList>
            <person name="Dong X."/>
            <person name="Zhang G."/>
        </authorList>
    </citation>
    <scope>NUCLEOTIDE SEQUENCE [LARGE SCALE GENOMIC DNA]</scope>
    <source>
        <strain evidence="3 4">YL5-2</strain>
    </source>
</reference>
<dbReference type="InterPro" id="IPR028098">
    <property type="entry name" value="Glyco_trans_4-like_N"/>
</dbReference>
<evidence type="ECO:0000259" key="1">
    <source>
        <dbReference type="Pfam" id="PF00534"/>
    </source>
</evidence>
<dbReference type="SUPFAM" id="SSF53756">
    <property type="entry name" value="UDP-Glycosyltransferase/glycogen phosphorylase"/>
    <property type="match status" value="1"/>
</dbReference>
<dbReference type="GO" id="GO:1901135">
    <property type="term" value="P:carbohydrate derivative metabolic process"/>
    <property type="evidence" value="ECO:0007669"/>
    <property type="project" value="UniProtKB-ARBA"/>
</dbReference>
<accession>A0A2A2FCJ3</accession>
<dbReference type="CDD" id="cd03801">
    <property type="entry name" value="GT4_PimA-like"/>
    <property type="match status" value="1"/>
</dbReference>
<feature type="domain" description="Glycosyl transferase family 1" evidence="1">
    <location>
        <begin position="185"/>
        <end position="343"/>
    </location>
</feature>
<proteinExistence type="predicted"/>
<protein>
    <submittedName>
        <fullName evidence="3">Glycosyl transferase family 1</fullName>
    </submittedName>
</protein>
<dbReference type="EMBL" id="NSKD01000001">
    <property type="protein sequence ID" value="PAU82273.1"/>
    <property type="molecule type" value="Genomic_DNA"/>
</dbReference>
<dbReference type="GO" id="GO:0016757">
    <property type="term" value="F:glycosyltransferase activity"/>
    <property type="evidence" value="ECO:0007669"/>
    <property type="project" value="InterPro"/>
</dbReference>
<dbReference type="PANTHER" id="PTHR12526:SF636">
    <property type="entry name" value="BLL3647 PROTEIN"/>
    <property type="match status" value="1"/>
</dbReference>
<dbReference type="OrthoDB" id="8523124at2"/>
<comment type="caution">
    <text evidence="3">The sequence shown here is derived from an EMBL/GenBank/DDBJ whole genome shotgun (WGS) entry which is preliminary data.</text>
</comment>
<keyword evidence="4" id="KW-1185">Reference proteome</keyword>
<evidence type="ECO:0000313" key="3">
    <source>
        <dbReference type="EMBL" id="PAU82273.1"/>
    </source>
</evidence>
<name>A0A2A2FCJ3_9GAMM</name>
<gene>
    <name evidence="3" type="ORF">CK501_03765</name>
</gene>
<dbReference type="Proteomes" id="UP000218896">
    <property type="component" value="Unassembled WGS sequence"/>
</dbReference>
<evidence type="ECO:0000259" key="2">
    <source>
        <dbReference type="Pfam" id="PF13439"/>
    </source>
</evidence>
<sequence length="368" mass="40675">MSDGKRPLRVLCLTDACDRPESELFIGMHRAGHQVDVMCNPSGRFFEYLREAGLKVLPMKLSGRFDREGTDKIREQLQASDYDILHAYNPRALACGLRASKGLPVRVVAYRGVSGNISYLNPESWLTFLHPRVDRIVAVCDAVRDYLAGVHFLGWRLPPEKLTRIYKGHDLSWYQQAPADLSGFGIPDDAFVVCATGRDRPRKGYDILLKAAAFCPTELNIHFLLVGDMDGNEGLRQLARDSGHESRIHFAGYQQNAPQLAAASDAFTLPSVEREGLPRAVIEAMAYGIPPVVSDVGGMPELVVDGDCGYVVSRGDAESLAEAVCKLARDRSAAQSMGEAAQRRIQRQFHTSQTVDQTIRLYRSLGTP</sequence>
<dbReference type="AlphaFoldDB" id="A0A2A2FCJ3"/>